<accession>A0A8J5MG61</accession>
<evidence type="ECO:0000313" key="1">
    <source>
        <dbReference type="EMBL" id="KAG6962675.1"/>
    </source>
</evidence>
<protein>
    <recommendedName>
        <fullName evidence="3">Crinkler (CRN) family protein</fullName>
    </recommendedName>
</protein>
<dbReference type="AlphaFoldDB" id="A0A8J5MG61"/>
<gene>
    <name evidence="1" type="ORF">JG688_00008497</name>
</gene>
<dbReference type="EMBL" id="JAENGY010000450">
    <property type="protein sequence ID" value="KAG6962675.1"/>
    <property type="molecule type" value="Genomic_DNA"/>
</dbReference>
<evidence type="ECO:0000313" key="2">
    <source>
        <dbReference type="Proteomes" id="UP000709295"/>
    </source>
</evidence>
<organism evidence="1 2">
    <name type="scientific">Phytophthora aleatoria</name>
    <dbReference type="NCBI Taxonomy" id="2496075"/>
    <lineage>
        <taxon>Eukaryota</taxon>
        <taxon>Sar</taxon>
        <taxon>Stramenopiles</taxon>
        <taxon>Oomycota</taxon>
        <taxon>Peronosporomycetes</taxon>
        <taxon>Peronosporales</taxon>
        <taxon>Peronosporaceae</taxon>
        <taxon>Phytophthora</taxon>
    </lineage>
</organism>
<comment type="caution">
    <text evidence="1">The sequence shown here is derived from an EMBL/GenBank/DDBJ whole genome shotgun (WGS) entry which is preliminary data.</text>
</comment>
<dbReference type="Proteomes" id="UP000709295">
    <property type="component" value="Unassembled WGS sequence"/>
</dbReference>
<keyword evidence="2" id="KW-1185">Reference proteome</keyword>
<sequence>MAKSAATDRTKNPIPVCSGMSGLGKTRMLEEGGTILREMMKLEPKNVSCLIVPYVNGFSFQPVEQSMPIEASFSWRLLYRFFLDMNCSHSFQSWFEPRLPRNGGRLWFSRAVEVIERKLPGKMLEQPATLYLFLGIDEYQQIEKVRAPRKDPETSLLHELVEVVGAFLSSQCSSMVLLPMFAGTDLGVIESSSIANSSYYVTYRLPMTLLTMDQVFSIVESINRYAGLLKYPQIRCDLLGLSGVPRWVVTYLTEVKRACDGSEDVSLKCISGCFGATWTMYVDRYLKSLDLPKLVRLAAFAVSGQKVQDIDRFDEDLGWARLRDSSLCLLIPHAFGACDVRVPYALLQSIGMAVNAMTTAAEKCFASALHDLDDIVDSKMFDLPP</sequence>
<name>A0A8J5MG61_9STRA</name>
<evidence type="ECO:0008006" key="3">
    <source>
        <dbReference type="Google" id="ProtNLM"/>
    </source>
</evidence>
<proteinExistence type="predicted"/>
<reference evidence="1" key="1">
    <citation type="submission" date="2021-01" db="EMBL/GenBank/DDBJ databases">
        <title>Phytophthora aleatoria, a newly-described species from Pinus radiata is distinct from Phytophthora cactorum isolates based on comparative genomics.</title>
        <authorList>
            <person name="Mcdougal R."/>
            <person name="Panda P."/>
            <person name="Williams N."/>
            <person name="Studholme D.J."/>
        </authorList>
    </citation>
    <scope>NUCLEOTIDE SEQUENCE</scope>
    <source>
        <strain evidence="1">NZFS 4037</strain>
    </source>
</reference>